<organism evidence="1 2">
    <name type="scientific">Mycena metata</name>
    <dbReference type="NCBI Taxonomy" id="1033252"/>
    <lineage>
        <taxon>Eukaryota</taxon>
        <taxon>Fungi</taxon>
        <taxon>Dikarya</taxon>
        <taxon>Basidiomycota</taxon>
        <taxon>Agaricomycotina</taxon>
        <taxon>Agaricomycetes</taxon>
        <taxon>Agaricomycetidae</taxon>
        <taxon>Agaricales</taxon>
        <taxon>Marasmiineae</taxon>
        <taxon>Mycenaceae</taxon>
        <taxon>Mycena</taxon>
    </lineage>
</organism>
<dbReference type="Proteomes" id="UP001215598">
    <property type="component" value="Unassembled WGS sequence"/>
</dbReference>
<evidence type="ECO:0008006" key="3">
    <source>
        <dbReference type="Google" id="ProtNLM"/>
    </source>
</evidence>
<protein>
    <recommendedName>
        <fullName evidence="3">F-box domain-containing protein</fullName>
    </recommendedName>
</protein>
<sequence length="176" mass="19407">MAPKIPDEILSQILAPLFQIPDHLFLSTSLDSPFATSSSTSSILLVSKSWFRVGTLLLYSFVILRSKGQATALQATLRDLPDLGRFVKHLRVENGYGMSMYQILGQTPNVASLVLSLHIRDSSDGLVKGLPLINPKRLAIIDETEMFLKNKSVVKLKNALEMCGPKWSNLVGPLFP</sequence>
<comment type="caution">
    <text evidence="1">The sequence shown here is derived from an EMBL/GenBank/DDBJ whole genome shotgun (WGS) entry which is preliminary data.</text>
</comment>
<reference evidence="1" key="1">
    <citation type="submission" date="2023-03" db="EMBL/GenBank/DDBJ databases">
        <title>Massive genome expansion in bonnet fungi (Mycena s.s.) driven by repeated elements and novel gene families across ecological guilds.</title>
        <authorList>
            <consortium name="Lawrence Berkeley National Laboratory"/>
            <person name="Harder C.B."/>
            <person name="Miyauchi S."/>
            <person name="Viragh M."/>
            <person name="Kuo A."/>
            <person name="Thoen E."/>
            <person name="Andreopoulos B."/>
            <person name="Lu D."/>
            <person name="Skrede I."/>
            <person name="Drula E."/>
            <person name="Henrissat B."/>
            <person name="Morin E."/>
            <person name="Kohler A."/>
            <person name="Barry K."/>
            <person name="LaButti K."/>
            <person name="Morin E."/>
            <person name="Salamov A."/>
            <person name="Lipzen A."/>
            <person name="Mereny Z."/>
            <person name="Hegedus B."/>
            <person name="Baldrian P."/>
            <person name="Stursova M."/>
            <person name="Weitz H."/>
            <person name="Taylor A."/>
            <person name="Grigoriev I.V."/>
            <person name="Nagy L.G."/>
            <person name="Martin F."/>
            <person name="Kauserud H."/>
        </authorList>
    </citation>
    <scope>NUCLEOTIDE SEQUENCE</scope>
    <source>
        <strain evidence="1">CBHHK182m</strain>
    </source>
</reference>
<accession>A0AAD7IUG8</accession>
<proteinExistence type="predicted"/>
<evidence type="ECO:0000313" key="2">
    <source>
        <dbReference type="Proteomes" id="UP001215598"/>
    </source>
</evidence>
<gene>
    <name evidence="1" type="ORF">B0H16DRAFT_1420504</name>
</gene>
<evidence type="ECO:0000313" key="1">
    <source>
        <dbReference type="EMBL" id="KAJ7748948.1"/>
    </source>
</evidence>
<keyword evidence="2" id="KW-1185">Reference proteome</keyword>
<dbReference type="EMBL" id="JARKIB010000071">
    <property type="protein sequence ID" value="KAJ7748948.1"/>
    <property type="molecule type" value="Genomic_DNA"/>
</dbReference>
<name>A0AAD7IUG8_9AGAR</name>
<dbReference type="AlphaFoldDB" id="A0AAD7IUG8"/>